<keyword evidence="1" id="KW-1133">Transmembrane helix</keyword>
<feature type="transmembrane region" description="Helical" evidence="1">
    <location>
        <begin position="270"/>
        <end position="290"/>
    </location>
</feature>
<dbReference type="AlphaFoldDB" id="A0AAQ4CWA8"/>
<dbReference type="EMBL" id="AP025226">
    <property type="protein sequence ID" value="BDC00090.1"/>
    <property type="molecule type" value="Genomic_DNA"/>
</dbReference>
<gene>
    <name evidence="3" type="ORF">SACC_31060</name>
</gene>
<evidence type="ECO:0000313" key="4">
    <source>
        <dbReference type="Proteomes" id="UP001319921"/>
    </source>
</evidence>
<feature type="transmembrane region" description="Helical" evidence="1">
    <location>
        <begin position="167"/>
        <end position="187"/>
    </location>
</feature>
<keyword evidence="1" id="KW-0472">Membrane</keyword>
<dbReference type="Gene3D" id="1.20.1250.20">
    <property type="entry name" value="MFS general substrate transporter like domains"/>
    <property type="match status" value="1"/>
</dbReference>
<accession>A0AAQ4CWA8</accession>
<feature type="domain" description="Major facilitator superfamily (MFS) profile" evidence="2">
    <location>
        <begin position="163"/>
        <end position="390"/>
    </location>
</feature>
<sequence>MNKSVKLQFIQLLLIIVSITIAIRASNNMIITTLPLFAKYVLYFPPRLVGVLATILSLFTFISSGFLNSRLRVRIRRITFIMSSFLYIAIFPLFYISTNITIWMISALAGFIMGFIMPNIITAAGLLKDRKARERLLSIYTLALSFSLIIGPSLESFLLDFLSLREIFLAFTPFGLATAILSVFIKFPDEQRESTRISVSNVLKNPGFKVATYNILSYNLVFSFLTTFGGIYAISSFHATYSLTTLLFSAFFITSFLARLTLSIRPINKIWKGVIISIVLSTLGLTLIFIGKSLPLYVMALLILGIPHGLTYPLSLISISRTFELQFRNSANSLFFSVMMLIGIITPLISGFIVEIIGIKNTFILLVPFIILMLVLIKRNISLVDKFVQH</sequence>
<feature type="transmembrane region" description="Helical" evidence="1">
    <location>
        <begin position="240"/>
        <end position="258"/>
    </location>
</feature>
<dbReference type="RefSeq" id="WP_229570756.1">
    <property type="nucleotide sequence ID" value="NZ_AP025226.1"/>
</dbReference>
<feature type="transmembrane region" description="Helical" evidence="1">
    <location>
        <begin position="102"/>
        <end position="127"/>
    </location>
</feature>
<name>A0AAQ4CWA8_9CREN</name>
<feature type="transmembrane region" description="Helical" evidence="1">
    <location>
        <begin position="79"/>
        <end position="96"/>
    </location>
</feature>
<dbReference type="PROSITE" id="PS50850">
    <property type="entry name" value="MFS"/>
    <property type="match status" value="1"/>
</dbReference>
<dbReference type="InterPro" id="IPR011701">
    <property type="entry name" value="MFS"/>
</dbReference>
<feature type="transmembrane region" description="Helical" evidence="1">
    <location>
        <begin position="215"/>
        <end position="234"/>
    </location>
</feature>
<dbReference type="Pfam" id="PF07690">
    <property type="entry name" value="MFS_1"/>
    <property type="match status" value="1"/>
</dbReference>
<evidence type="ECO:0000259" key="2">
    <source>
        <dbReference type="PROSITE" id="PS50850"/>
    </source>
</evidence>
<organism evidence="3 4">
    <name type="scientific">Saccharolobus caldissimus</name>
    <dbReference type="NCBI Taxonomy" id="1702097"/>
    <lineage>
        <taxon>Archaea</taxon>
        <taxon>Thermoproteota</taxon>
        <taxon>Thermoprotei</taxon>
        <taxon>Sulfolobales</taxon>
        <taxon>Sulfolobaceae</taxon>
        <taxon>Saccharolobus</taxon>
    </lineage>
</organism>
<protein>
    <submittedName>
        <fullName evidence="3">MFS transporter</fullName>
    </submittedName>
</protein>
<dbReference type="InterPro" id="IPR020846">
    <property type="entry name" value="MFS_dom"/>
</dbReference>
<evidence type="ECO:0000256" key="1">
    <source>
        <dbReference type="SAM" id="Phobius"/>
    </source>
</evidence>
<dbReference type="PANTHER" id="PTHR23531:SF1">
    <property type="entry name" value="QUINOLENE RESISTANCE PROTEIN NORA"/>
    <property type="match status" value="1"/>
</dbReference>
<feature type="transmembrane region" description="Helical" evidence="1">
    <location>
        <begin position="48"/>
        <end position="67"/>
    </location>
</feature>
<dbReference type="SUPFAM" id="SSF103473">
    <property type="entry name" value="MFS general substrate transporter"/>
    <property type="match status" value="1"/>
</dbReference>
<feature type="transmembrane region" description="Helical" evidence="1">
    <location>
        <begin position="296"/>
        <end position="319"/>
    </location>
</feature>
<dbReference type="PANTHER" id="PTHR23531">
    <property type="entry name" value="QUINOLENE RESISTANCE PROTEIN NORA"/>
    <property type="match status" value="1"/>
</dbReference>
<feature type="transmembrane region" description="Helical" evidence="1">
    <location>
        <begin position="359"/>
        <end position="377"/>
    </location>
</feature>
<dbReference type="GeneID" id="68867830"/>
<proteinExistence type="predicted"/>
<feature type="transmembrane region" description="Helical" evidence="1">
    <location>
        <begin position="139"/>
        <end position="161"/>
    </location>
</feature>
<evidence type="ECO:0000313" key="3">
    <source>
        <dbReference type="EMBL" id="BDC00090.1"/>
    </source>
</evidence>
<dbReference type="InterPro" id="IPR052714">
    <property type="entry name" value="MFS_Exporter"/>
</dbReference>
<dbReference type="Proteomes" id="UP001319921">
    <property type="component" value="Chromosome"/>
</dbReference>
<feature type="transmembrane region" description="Helical" evidence="1">
    <location>
        <begin position="331"/>
        <end position="353"/>
    </location>
</feature>
<dbReference type="GO" id="GO:0022857">
    <property type="term" value="F:transmembrane transporter activity"/>
    <property type="evidence" value="ECO:0007669"/>
    <property type="project" value="InterPro"/>
</dbReference>
<keyword evidence="4" id="KW-1185">Reference proteome</keyword>
<dbReference type="KEGG" id="scas:SACC_31060"/>
<keyword evidence="1" id="KW-0812">Transmembrane</keyword>
<dbReference type="InterPro" id="IPR036259">
    <property type="entry name" value="MFS_trans_sf"/>
</dbReference>
<reference evidence="3 4" key="1">
    <citation type="journal article" date="2022" name="Microbiol. Resour. Announc.">
        <title>Complete Genome Sequence of the Hyperthermophilic and Acidophilic Archaeon Saccharolobus caldissimus Strain HS-3T.</title>
        <authorList>
            <person name="Sakai H.D."/>
            <person name="Kurosawa N."/>
        </authorList>
    </citation>
    <scope>NUCLEOTIDE SEQUENCE [LARGE SCALE GENOMIC DNA]</scope>
    <source>
        <strain evidence="3 4">JCM32116</strain>
    </source>
</reference>